<dbReference type="PANTHER" id="PTHR37692">
    <property type="entry name" value="HYPOTHETICAL MEMBRANE SPANNING PROTEIN"/>
    <property type="match status" value="1"/>
</dbReference>
<dbReference type="Pfam" id="PF04238">
    <property type="entry name" value="DUF420"/>
    <property type="match status" value="1"/>
</dbReference>
<accession>A0A517YN45</accession>
<evidence type="ECO:0000313" key="2">
    <source>
        <dbReference type="EMBL" id="QDU31639.1"/>
    </source>
</evidence>
<keyword evidence="1" id="KW-0472">Membrane</keyword>
<protein>
    <recommendedName>
        <fullName evidence="4">DUF420 domain-containing protein</fullName>
    </recommendedName>
</protein>
<name>A0A517YN45_9BACT</name>
<feature type="transmembrane region" description="Helical" evidence="1">
    <location>
        <begin position="12"/>
        <end position="30"/>
    </location>
</feature>
<dbReference type="PANTHER" id="PTHR37692:SF1">
    <property type="entry name" value="DUF420 DOMAIN-CONTAINING PROTEIN"/>
    <property type="match status" value="1"/>
</dbReference>
<organism evidence="2 3">
    <name type="scientific">Anatilimnocola aggregata</name>
    <dbReference type="NCBI Taxonomy" id="2528021"/>
    <lineage>
        <taxon>Bacteria</taxon>
        <taxon>Pseudomonadati</taxon>
        <taxon>Planctomycetota</taxon>
        <taxon>Planctomycetia</taxon>
        <taxon>Pirellulales</taxon>
        <taxon>Pirellulaceae</taxon>
        <taxon>Anatilimnocola</taxon>
    </lineage>
</organism>
<feature type="transmembrane region" description="Helical" evidence="1">
    <location>
        <begin position="123"/>
        <end position="142"/>
    </location>
</feature>
<dbReference type="KEGG" id="aagg:ETAA8_67990"/>
<dbReference type="AlphaFoldDB" id="A0A517YN45"/>
<keyword evidence="1" id="KW-0812">Transmembrane</keyword>
<evidence type="ECO:0008006" key="4">
    <source>
        <dbReference type="Google" id="ProtNLM"/>
    </source>
</evidence>
<sequence length="152" mass="17293">MQSVVPYLPHVNALLNGLATVLLVVGFVLIKQRQEQAHKVTMLSCFGVSVVFLVSYLTRIVFAGTHLFPRDEYPTAALFYYPLLASHVFLAAGVPFLAIATIYFGLTDQRRRHVRFARWTFPIWLYVSITGVIVYLMLYQLFPETGLLPKIK</sequence>
<dbReference type="InterPro" id="IPR007352">
    <property type="entry name" value="DUF420"/>
</dbReference>
<dbReference type="Gene3D" id="1.20.120.1770">
    <property type="match status" value="1"/>
</dbReference>
<reference evidence="2 3" key="1">
    <citation type="submission" date="2019-02" db="EMBL/GenBank/DDBJ databases">
        <title>Deep-cultivation of Planctomycetes and their phenomic and genomic characterization uncovers novel biology.</title>
        <authorList>
            <person name="Wiegand S."/>
            <person name="Jogler M."/>
            <person name="Boedeker C."/>
            <person name="Pinto D."/>
            <person name="Vollmers J."/>
            <person name="Rivas-Marin E."/>
            <person name="Kohn T."/>
            <person name="Peeters S.H."/>
            <person name="Heuer A."/>
            <person name="Rast P."/>
            <person name="Oberbeckmann S."/>
            <person name="Bunk B."/>
            <person name="Jeske O."/>
            <person name="Meyerdierks A."/>
            <person name="Storesund J.E."/>
            <person name="Kallscheuer N."/>
            <person name="Luecker S."/>
            <person name="Lage O.M."/>
            <person name="Pohl T."/>
            <person name="Merkel B.J."/>
            <person name="Hornburger P."/>
            <person name="Mueller R.-W."/>
            <person name="Bruemmer F."/>
            <person name="Labrenz M."/>
            <person name="Spormann A.M."/>
            <person name="Op den Camp H."/>
            <person name="Overmann J."/>
            <person name="Amann R."/>
            <person name="Jetten M.S.M."/>
            <person name="Mascher T."/>
            <person name="Medema M.H."/>
            <person name="Devos D.P."/>
            <person name="Kaster A.-K."/>
            <person name="Ovreas L."/>
            <person name="Rohde M."/>
            <person name="Galperin M.Y."/>
            <person name="Jogler C."/>
        </authorList>
    </citation>
    <scope>NUCLEOTIDE SEQUENCE [LARGE SCALE GENOMIC DNA]</scope>
    <source>
        <strain evidence="2 3">ETA_A8</strain>
    </source>
</reference>
<evidence type="ECO:0000256" key="1">
    <source>
        <dbReference type="SAM" id="Phobius"/>
    </source>
</evidence>
<feature type="transmembrane region" description="Helical" evidence="1">
    <location>
        <begin position="42"/>
        <end position="67"/>
    </location>
</feature>
<keyword evidence="1" id="KW-1133">Transmembrane helix</keyword>
<gene>
    <name evidence="2" type="ORF">ETAA8_67990</name>
</gene>
<proteinExistence type="predicted"/>
<dbReference type="Proteomes" id="UP000315017">
    <property type="component" value="Chromosome"/>
</dbReference>
<dbReference type="OrthoDB" id="9811380at2"/>
<dbReference type="EMBL" id="CP036274">
    <property type="protein sequence ID" value="QDU31639.1"/>
    <property type="molecule type" value="Genomic_DNA"/>
</dbReference>
<keyword evidence="3" id="KW-1185">Reference proteome</keyword>
<feature type="transmembrane region" description="Helical" evidence="1">
    <location>
        <begin position="79"/>
        <end position="103"/>
    </location>
</feature>
<evidence type="ECO:0000313" key="3">
    <source>
        <dbReference type="Proteomes" id="UP000315017"/>
    </source>
</evidence>